<sequence length="64" mass="6994">MSLSMHASPKHCIFDDRVAMADIPCISDATTNCGNRGPTSACLTASDTCRASTAWGLSRRKWYR</sequence>
<organism evidence="1 2">
    <name type="scientific">Aspergillus bertholletiae</name>
    <dbReference type="NCBI Taxonomy" id="1226010"/>
    <lineage>
        <taxon>Eukaryota</taxon>
        <taxon>Fungi</taxon>
        <taxon>Dikarya</taxon>
        <taxon>Ascomycota</taxon>
        <taxon>Pezizomycotina</taxon>
        <taxon>Eurotiomycetes</taxon>
        <taxon>Eurotiomycetidae</taxon>
        <taxon>Eurotiales</taxon>
        <taxon>Aspergillaceae</taxon>
        <taxon>Aspergillus</taxon>
        <taxon>Aspergillus subgen. Circumdati</taxon>
    </lineage>
</organism>
<accession>A0A5N7AMK2</accession>
<protein>
    <submittedName>
        <fullName evidence="1">Uncharacterized protein</fullName>
    </submittedName>
</protein>
<gene>
    <name evidence="1" type="ORF">BDV26DRAFT_276782</name>
</gene>
<dbReference type="Proteomes" id="UP000326198">
    <property type="component" value="Unassembled WGS sequence"/>
</dbReference>
<keyword evidence="2" id="KW-1185">Reference proteome</keyword>
<reference evidence="1 2" key="1">
    <citation type="submission" date="2019-04" db="EMBL/GenBank/DDBJ databases">
        <title>Friends and foes A comparative genomics studyof 23 Aspergillus species from section Flavi.</title>
        <authorList>
            <consortium name="DOE Joint Genome Institute"/>
            <person name="Kjaerbolling I."/>
            <person name="Vesth T."/>
            <person name="Frisvad J.C."/>
            <person name="Nybo J.L."/>
            <person name="Theobald S."/>
            <person name="Kildgaard S."/>
            <person name="Isbrandt T."/>
            <person name="Kuo A."/>
            <person name="Sato A."/>
            <person name="Lyhne E.K."/>
            <person name="Kogle M.E."/>
            <person name="Wiebenga A."/>
            <person name="Kun R.S."/>
            <person name="Lubbers R.J."/>
            <person name="Makela M.R."/>
            <person name="Barry K."/>
            <person name="Chovatia M."/>
            <person name="Clum A."/>
            <person name="Daum C."/>
            <person name="Haridas S."/>
            <person name="He G."/>
            <person name="LaButti K."/>
            <person name="Lipzen A."/>
            <person name="Mondo S."/>
            <person name="Riley R."/>
            <person name="Salamov A."/>
            <person name="Simmons B.A."/>
            <person name="Magnuson J.K."/>
            <person name="Henrissat B."/>
            <person name="Mortensen U.H."/>
            <person name="Larsen T.O."/>
            <person name="Devries R.P."/>
            <person name="Grigoriev I.V."/>
            <person name="Machida M."/>
            <person name="Baker S.E."/>
            <person name="Andersen M.R."/>
        </authorList>
    </citation>
    <scope>NUCLEOTIDE SEQUENCE [LARGE SCALE GENOMIC DNA]</scope>
    <source>
        <strain evidence="1 2">IBT 29228</strain>
    </source>
</reference>
<dbReference type="AlphaFoldDB" id="A0A5N7AMK2"/>
<evidence type="ECO:0000313" key="1">
    <source>
        <dbReference type="EMBL" id="KAE8371097.1"/>
    </source>
</evidence>
<proteinExistence type="predicted"/>
<dbReference type="EMBL" id="ML736480">
    <property type="protein sequence ID" value="KAE8371097.1"/>
    <property type="molecule type" value="Genomic_DNA"/>
</dbReference>
<name>A0A5N7AMK2_9EURO</name>
<evidence type="ECO:0000313" key="2">
    <source>
        <dbReference type="Proteomes" id="UP000326198"/>
    </source>
</evidence>